<accession>A0A367J9K1</accession>
<sequence>KCALSFKKAHFHSKERNSPSNLLKRYEWVQRWISTIDLYKVKHMLVENRHYQQRLVNHVLNHAPNLETLFFAHRKTFHVNFIRMFLNVRKDKLLVYVVPEDSVARFQTLTEYEGLSNITISLNANLKLDVADDAIITPEHINRHIQTKNTKDYTLLSTESFDVKLMDKETKLDLSQAKQLVKEVGPAFVESVIILQEHWFLVTSFSVFIHDPNRVDDCADKSRFPYQNKPVAFVQRKTNYGTSSFELVFRIGYVEVLANSGFIGSTSSKKLIPFVGSALQQLPGTISTSIETSTTKQIFINKAQQSYETGNRIINQYYKDTSTLPWQFYSSRFSENDFKPLNPLYLDTKRIWLDSASLVIRTYVLQSVDIDDIKKALYLIKQTDKPVKLKRSYQLIKQHLTAIKSHKQLQRILCDKSKEGTIRIKKDLICIYNEVLSSGIKSENKKIVDMAVKKYQFKKVGLFD</sequence>
<dbReference type="AlphaFoldDB" id="A0A367J9K1"/>
<reference evidence="1 2" key="1">
    <citation type="journal article" date="2018" name="G3 (Bethesda)">
        <title>Phylogenetic and Phylogenomic Definition of Rhizopus Species.</title>
        <authorList>
            <person name="Gryganskyi A.P."/>
            <person name="Golan J."/>
            <person name="Dolatabadi S."/>
            <person name="Mondo S."/>
            <person name="Robb S."/>
            <person name="Idnurm A."/>
            <person name="Muszewska A."/>
            <person name="Steczkiewicz K."/>
            <person name="Masonjones S."/>
            <person name="Liao H.L."/>
            <person name="Gajdeczka M.T."/>
            <person name="Anike F."/>
            <person name="Vuek A."/>
            <person name="Anishchenko I.M."/>
            <person name="Voigt K."/>
            <person name="de Hoog G.S."/>
            <person name="Smith M.E."/>
            <person name="Heitman J."/>
            <person name="Vilgalys R."/>
            <person name="Stajich J.E."/>
        </authorList>
    </citation>
    <scope>NUCLEOTIDE SEQUENCE [LARGE SCALE GENOMIC DNA]</scope>
    <source>
        <strain evidence="1 2">LSU 92-RS-03</strain>
    </source>
</reference>
<evidence type="ECO:0000313" key="2">
    <source>
        <dbReference type="Proteomes" id="UP000253551"/>
    </source>
</evidence>
<proteinExistence type="predicted"/>
<dbReference type="EMBL" id="PJQM01003901">
    <property type="protein sequence ID" value="RCH86596.1"/>
    <property type="molecule type" value="Genomic_DNA"/>
</dbReference>
<dbReference type="Proteomes" id="UP000253551">
    <property type="component" value="Unassembled WGS sequence"/>
</dbReference>
<name>A0A367J9K1_RHIST</name>
<protein>
    <submittedName>
        <fullName evidence="1">Uncharacterized protein</fullName>
    </submittedName>
</protein>
<dbReference type="OrthoDB" id="2273165at2759"/>
<organism evidence="1 2">
    <name type="scientific">Rhizopus stolonifer</name>
    <name type="common">Rhizopus nigricans</name>
    <dbReference type="NCBI Taxonomy" id="4846"/>
    <lineage>
        <taxon>Eukaryota</taxon>
        <taxon>Fungi</taxon>
        <taxon>Fungi incertae sedis</taxon>
        <taxon>Mucoromycota</taxon>
        <taxon>Mucoromycotina</taxon>
        <taxon>Mucoromycetes</taxon>
        <taxon>Mucorales</taxon>
        <taxon>Mucorineae</taxon>
        <taxon>Rhizopodaceae</taxon>
        <taxon>Rhizopus</taxon>
    </lineage>
</organism>
<gene>
    <name evidence="1" type="ORF">CU098_008012</name>
</gene>
<evidence type="ECO:0000313" key="1">
    <source>
        <dbReference type="EMBL" id="RCH86596.1"/>
    </source>
</evidence>
<feature type="non-terminal residue" evidence="1">
    <location>
        <position position="1"/>
    </location>
</feature>
<comment type="caution">
    <text evidence="1">The sequence shown here is derived from an EMBL/GenBank/DDBJ whole genome shotgun (WGS) entry which is preliminary data.</text>
</comment>
<keyword evidence="2" id="KW-1185">Reference proteome</keyword>